<evidence type="ECO:0000313" key="2">
    <source>
        <dbReference type="Proteomes" id="UP000323708"/>
    </source>
</evidence>
<dbReference type="Gene3D" id="3.80.10.10">
    <property type="entry name" value="Ribonuclease Inhibitor"/>
    <property type="match status" value="1"/>
</dbReference>
<dbReference type="EMBL" id="VTUX01000003">
    <property type="protein sequence ID" value="KAA1192909.1"/>
    <property type="molecule type" value="Genomic_DNA"/>
</dbReference>
<sequence length="161" mass="17598">MIMLAMLSCLAGCGNYDFKVNEKVVYTPQPLFSDFAISDPALRACVEQAIIDQKVVEANQLLILNCSNAGISALDGLEIFTGLRQLKLSANAIRNLIALATMSSLESLYLDDNEVVDPVPLYELLSLRNLDLSGNVQLQCPAGNALFQVEDVTLPEHCRRP</sequence>
<dbReference type="InterPro" id="IPR032675">
    <property type="entry name" value="LRR_dom_sf"/>
</dbReference>
<name>A0A5B0X421_9GAMM</name>
<dbReference type="Proteomes" id="UP000323708">
    <property type="component" value="Unassembled WGS sequence"/>
</dbReference>
<accession>A0A5B0X421</accession>
<reference evidence="1 2" key="1">
    <citation type="submission" date="2019-09" db="EMBL/GenBank/DDBJ databases">
        <authorList>
            <person name="Chen X.-Y."/>
        </authorList>
    </citation>
    <scope>NUCLEOTIDE SEQUENCE [LARGE SCALE GENOMIC DNA]</scope>
    <source>
        <strain evidence="1 2">NY5</strain>
    </source>
</reference>
<dbReference type="AlphaFoldDB" id="A0A5B0X421"/>
<organism evidence="1 2">
    <name type="scientific">Pseudohalioglobus sediminis</name>
    <dbReference type="NCBI Taxonomy" id="2606449"/>
    <lineage>
        <taxon>Bacteria</taxon>
        <taxon>Pseudomonadati</taxon>
        <taxon>Pseudomonadota</taxon>
        <taxon>Gammaproteobacteria</taxon>
        <taxon>Cellvibrionales</taxon>
        <taxon>Halieaceae</taxon>
        <taxon>Pseudohalioglobus</taxon>
    </lineage>
</organism>
<comment type="caution">
    <text evidence="1">The sequence shown here is derived from an EMBL/GenBank/DDBJ whole genome shotgun (WGS) entry which is preliminary data.</text>
</comment>
<protein>
    <recommendedName>
        <fullName evidence="3">Leucine-rich repeat domain-containing protein</fullName>
    </recommendedName>
</protein>
<proteinExistence type="predicted"/>
<evidence type="ECO:0000313" key="1">
    <source>
        <dbReference type="EMBL" id="KAA1192909.1"/>
    </source>
</evidence>
<keyword evidence="2" id="KW-1185">Reference proteome</keyword>
<gene>
    <name evidence="1" type="ORF">F0M18_09145</name>
</gene>
<evidence type="ECO:0008006" key="3">
    <source>
        <dbReference type="Google" id="ProtNLM"/>
    </source>
</evidence>
<dbReference type="SUPFAM" id="SSF52058">
    <property type="entry name" value="L domain-like"/>
    <property type="match status" value="1"/>
</dbReference>